<feature type="transmembrane region" description="Helical" evidence="1">
    <location>
        <begin position="236"/>
        <end position="257"/>
    </location>
</feature>
<organism evidence="2 3">
    <name type="scientific">Catenuloplanes indicus</name>
    <dbReference type="NCBI Taxonomy" id="137267"/>
    <lineage>
        <taxon>Bacteria</taxon>
        <taxon>Bacillati</taxon>
        <taxon>Actinomycetota</taxon>
        <taxon>Actinomycetes</taxon>
        <taxon>Micromonosporales</taxon>
        <taxon>Micromonosporaceae</taxon>
        <taxon>Catenuloplanes</taxon>
    </lineage>
</organism>
<evidence type="ECO:0000256" key="1">
    <source>
        <dbReference type="SAM" id="Phobius"/>
    </source>
</evidence>
<comment type="caution">
    <text evidence="2">The sequence shown here is derived from an EMBL/GenBank/DDBJ whole genome shotgun (WGS) entry which is preliminary data.</text>
</comment>
<dbReference type="EMBL" id="JAUSUZ010000001">
    <property type="protein sequence ID" value="MDQ0364978.1"/>
    <property type="molecule type" value="Genomic_DNA"/>
</dbReference>
<dbReference type="Proteomes" id="UP001240236">
    <property type="component" value="Unassembled WGS sequence"/>
</dbReference>
<feature type="transmembrane region" description="Helical" evidence="1">
    <location>
        <begin position="131"/>
        <end position="151"/>
    </location>
</feature>
<protein>
    <submittedName>
        <fullName evidence="2">Uncharacterized protein</fullName>
    </submittedName>
</protein>
<proteinExistence type="predicted"/>
<feature type="transmembrane region" description="Helical" evidence="1">
    <location>
        <begin position="310"/>
        <end position="335"/>
    </location>
</feature>
<keyword evidence="1" id="KW-0812">Transmembrane</keyword>
<feature type="transmembrane region" description="Helical" evidence="1">
    <location>
        <begin position="97"/>
        <end position="119"/>
    </location>
</feature>
<dbReference type="RefSeq" id="WP_307236970.1">
    <property type="nucleotide sequence ID" value="NZ_JAUSUZ010000001.1"/>
</dbReference>
<evidence type="ECO:0000313" key="3">
    <source>
        <dbReference type="Proteomes" id="UP001240236"/>
    </source>
</evidence>
<reference evidence="2 3" key="1">
    <citation type="submission" date="2023-07" db="EMBL/GenBank/DDBJ databases">
        <title>Sequencing the genomes of 1000 actinobacteria strains.</title>
        <authorList>
            <person name="Klenk H.-P."/>
        </authorList>
    </citation>
    <scope>NUCLEOTIDE SEQUENCE [LARGE SCALE GENOMIC DNA]</scope>
    <source>
        <strain evidence="2 3">DSM 44709</strain>
    </source>
</reference>
<gene>
    <name evidence="2" type="ORF">J2S42_001647</name>
</gene>
<feature type="transmembrane region" description="Helical" evidence="1">
    <location>
        <begin position="355"/>
        <end position="377"/>
    </location>
</feature>
<evidence type="ECO:0000313" key="2">
    <source>
        <dbReference type="EMBL" id="MDQ0364978.1"/>
    </source>
</evidence>
<keyword evidence="3" id="KW-1185">Reference proteome</keyword>
<dbReference type="AlphaFoldDB" id="A0AAE3VVF3"/>
<feature type="transmembrane region" description="Helical" evidence="1">
    <location>
        <begin position="201"/>
        <end position="221"/>
    </location>
</feature>
<sequence>MHHDRLVVTHDGSAYVLGRPDLGVYVAVPEPGAVFVRTLQETGSVEDATARASEVAGEPVDGAAFLEGLAGAGLLDPPQVTRGRWIAGVDPAVVAPLFGPVAWCVYGLAAVTAIGLLIARPELRPSFADALFLPDPVLSTLIFLVMGHLVVAMHETWHWLAGRAAGVPAAFRVSYRGFYLVFETDLSHLNALPRRSRYGPFLAGMALDATVLAVALLLRLAHHTELLMLAPLADRLLAALVLITVYALVWQCAGVFLRTDAYAVLANALRCHNLYRATQLVTKRRLWRLTADEAAELAAVSAHDHRVARWFGIVHLAGGAVLGWALVTLVLPYLVTMSGWLLTNLRDPDPAGLPFWESIAVLLILLLQWAGPPLLAVRERRMRRAGALH</sequence>
<keyword evidence="1" id="KW-1133">Transmembrane helix</keyword>
<name>A0AAE3VVF3_9ACTN</name>
<keyword evidence="1" id="KW-0472">Membrane</keyword>
<accession>A0AAE3VVF3</accession>